<dbReference type="Pfam" id="PF13365">
    <property type="entry name" value="Trypsin_2"/>
    <property type="match status" value="1"/>
</dbReference>
<accession>A0A4Q4KNX6</accession>
<dbReference type="InterPro" id="IPR001940">
    <property type="entry name" value="Peptidase_S1C"/>
</dbReference>
<dbReference type="Proteomes" id="UP000293952">
    <property type="component" value="Unassembled WGS sequence"/>
</dbReference>
<dbReference type="RefSeq" id="WP_130093143.1">
    <property type="nucleotide sequence ID" value="NZ_SETE01000002.1"/>
</dbReference>
<dbReference type="Gene3D" id="2.40.10.10">
    <property type="entry name" value="Trypsin-like serine proteases"/>
    <property type="match status" value="2"/>
</dbReference>
<evidence type="ECO:0000256" key="3">
    <source>
        <dbReference type="ARBA" id="ARBA00022801"/>
    </source>
</evidence>
<dbReference type="EMBL" id="SETE01000002">
    <property type="protein sequence ID" value="RYM35135.1"/>
    <property type="molecule type" value="Genomic_DNA"/>
</dbReference>
<comment type="similarity">
    <text evidence="1">Belongs to the peptidase S1C family.</text>
</comment>
<dbReference type="SUPFAM" id="SSF50494">
    <property type="entry name" value="Trypsin-like serine proteases"/>
    <property type="match status" value="1"/>
</dbReference>
<comment type="caution">
    <text evidence="4">The sequence shown here is derived from an EMBL/GenBank/DDBJ whole genome shotgun (WGS) entry which is preliminary data.</text>
</comment>
<keyword evidence="3" id="KW-0378">Hydrolase</keyword>
<proteinExistence type="inferred from homology"/>
<protein>
    <submittedName>
        <fullName evidence="4">Trypsin-like serine protease</fullName>
    </submittedName>
</protein>
<keyword evidence="2 4" id="KW-0645">Protease</keyword>
<dbReference type="PANTHER" id="PTHR43343:SF3">
    <property type="entry name" value="PROTEASE DO-LIKE 8, CHLOROPLASTIC"/>
    <property type="match status" value="1"/>
</dbReference>
<dbReference type="PRINTS" id="PR00834">
    <property type="entry name" value="PROTEASES2C"/>
</dbReference>
<keyword evidence="5" id="KW-1185">Reference proteome</keyword>
<dbReference type="GO" id="GO:0004252">
    <property type="term" value="F:serine-type endopeptidase activity"/>
    <property type="evidence" value="ECO:0007669"/>
    <property type="project" value="InterPro"/>
</dbReference>
<sequence>MKYILSFILIISFTGEYFSQFRYTFETFPSNASVKMNNEEICKTPCEYDFYWREAKNNQLVFSVEKEGFYPWSDTLTKKPRDFDFSYNSKLKRIYPELKFDTLTPLVIFDKLIVTFKDGQELGSYKNRTDKTKSINWTGSTKIGSEKVEELFYEIANNAGINTPIHQVSKLFNDENKRLNPRFMVGVEIIDLDIKIINGKGYFDNNIVIEFNWKVKDRATDKIVLDYKNTGEIESRSRYFSISQENYAALEDATVDFVSNDEFYELLKSTKPEKEIATVLDELTIDSLATNEFSSFSEMIKYASKSCVTIETENGHGSGFFIDKSGLIMTSYHVIENANKLKIHLKNGMTFDAEVISKDKAFDVAIIKIPGSGYQPLKLNSLPIELGQDVSTIGTPTDIELGQSLSKGVVSGLREIDGKVFNQLNLSVSPGNSGGPLLNENGEVTGIISSKLIGEGIEGIAFAVPTEKILEVLRIVY</sequence>
<dbReference type="OrthoDB" id="9766361at2"/>
<dbReference type="PANTHER" id="PTHR43343">
    <property type="entry name" value="PEPTIDASE S12"/>
    <property type="match status" value="1"/>
</dbReference>
<dbReference type="InterPro" id="IPR043504">
    <property type="entry name" value="Peptidase_S1_PA_chymotrypsin"/>
</dbReference>
<gene>
    <name evidence="4" type="ORF">ERX46_07090</name>
</gene>
<organism evidence="4 5">
    <name type="scientific">Brumimicrobium glaciale</name>
    <dbReference type="NCBI Taxonomy" id="200475"/>
    <lineage>
        <taxon>Bacteria</taxon>
        <taxon>Pseudomonadati</taxon>
        <taxon>Bacteroidota</taxon>
        <taxon>Flavobacteriia</taxon>
        <taxon>Flavobacteriales</taxon>
        <taxon>Crocinitomicaceae</taxon>
        <taxon>Brumimicrobium</taxon>
    </lineage>
</organism>
<dbReference type="GO" id="GO:0006508">
    <property type="term" value="P:proteolysis"/>
    <property type="evidence" value="ECO:0007669"/>
    <property type="project" value="UniProtKB-KW"/>
</dbReference>
<name>A0A4Q4KNX6_9FLAO</name>
<dbReference type="InterPro" id="IPR051201">
    <property type="entry name" value="Chloro_Bact_Ser_Proteases"/>
</dbReference>
<dbReference type="AlphaFoldDB" id="A0A4Q4KNX6"/>
<reference evidence="4 5" key="1">
    <citation type="submission" date="2019-02" db="EMBL/GenBank/DDBJ databases">
        <title>Genome sequence of the sea-ice species Brumimicrobium glaciale.</title>
        <authorList>
            <person name="Bowman J.P."/>
        </authorList>
    </citation>
    <scope>NUCLEOTIDE SEQUENCE [LARGE SCALE GENOMIC DNA]</scope>
    <source>
        <strain evidence="4 5">IC156</strain>
    </source>
</reference>
<dbReference type="InterPro" id="IPR009003">
    <property type="entry name" value="Peptidase_S1_PA"/>
</dbReference>
<evidence type="ECO:0000256" key="2">
    <source>
        <dbReference type="ARBA" id="ARBA00022670"/>
    </source>
</evidence>
<evidence type="ECO:0000313" key="5">
    <source>
        <dbReference type="Proteomes" id="UP000293952"/>
    </source>
</evidence>
<evidence type="ECO:0000313" key="4">
    <source>
        <dbReference type="EMBL" id="RYM35135.1"/>
    </source>
</evidence>
<evidence type="ECO:0000256" key="1">
    <source>
        <dbReference type="ARBA" id="ARBA00010541"/>
    </source>
</evidence>